<evidence type="ECO:0000256" key="6">
    <source>
        <dbReference type="ARBA" id="ARBA00022840"/>
    </source>
</evidence>
<reference evidence="11" key="1">
    <citation type="submission" date="2022-04" db="EMBL/GenBank/DDBJ databases">
        <title>Complete genome of Methanoplanus endosymbiosus DSM 3599.</title>
        <authorList>
            <person name="Chen S.-C."/>
            <person name="You Y.-T."/>
            <person name="Zhou Y.-Z."/>
            <person name="Lai M.-C."/>
        </authorList>
    </citation>
    <scope>NUCLEOTIDE SEQUENCE</scope>
    <source>
        <strain evidence="11">DSM 3599</strain>
    </source>
</reference>
<evidence type="ECO:0000313" key="11">
    <source>
        <dbReference type="EMBL" id="UUX91535.1"/>
    </source>
</evidence>
<dbReference type="GO" id="GO:0005737">
    <property type="term" value="C:cytoplasm"/>
    <property type="evidence" value="ECO:0007669"/>
    <property type="project" value="TreeGrafter"/>
</dbReference>
<dbReference type="PANTHER" id="PTHR10055:SF5">
    <property type="entry name" value="TRYPTOPHAN--TRNA LIGASE"/>
    <property type="match status" value="1"/>
</dbReference>
<dbReference type="Gene3D" id="3.40.50.620">
    <property type="entry name" value="HUPs"/>
    <property type="match status" value="1"/>
</dbReference>
<dbReference type="RefSeq" id="WP_257741687.1">
    <property type="nucleotide sequence ID" value="NZ_CP096115.1"/>
</dbReference>
<keyword evidence="4 10" id="KW-0436">Ligase</keyword>
<gene>
    <name evidence="11" type="ORF">L6E24_09145</name>
</gene>
<keyword evidence="8 10" id="KW-0030">Aminoacyl-tRNA synthetase</keyword>
<evidence type="ECO:0000256" key="9">
    <source>
        <dbReference type="ARBA" id="ARBA00030268"/>
    </source>
</evidence>
<comment type="similarity">
    <text evidence="1 10">Belongs to the class-I aminoacyl-tRNA synthetase family.</text>
</comment>
<dbReference type="Proteomes" id="UP001060368">
    <property type="component" value="Chromosome"/>
</dbReference>
<dbReference type="InterPro" id="IPR001412">
    <property type="entry name" value="aa-tRNA-synth_I_CS"/>
</dbReference>
<evidence type="ECO:0000256" key="8">
    <source>
        <dbReference type="ARBA" id="ARBA00023146"/>
    </source>
</evidence>
<dbReference type="InterPro" id="IPR002306">
    <property type="entry name" value="Trp-tRNA-ligase"/>
</dbReference>
<evidence type="ECO:0000256" key="1">
    <source>
        <dbReference type="ARBA" id="ARBA00005594"/>
    </source>
</evidence>
<dbReference type="NCBIfam" id="NF008926">
    <property type="entry name" value="PRK12285.1-3"/>
    <property type="match status" value="1"/>
</dbReference>
<dbReference type="InterPro" id="IPR014729">
    <property type="entry name" value="Rossmann-like_a/b/a_fold"/>
</dbReference>
<dbReference type="EMBL" id="CP096115">
    <property type="protein sequence ID" value="UUX91535.1"/>
    <property type="molecule type" value="Genomic_DNA"/>
</dbReference>
<dbReference type="PROSITE" id="PS00178">
    <property type="entry name" value="AA_TRNA_LIGASE_I"/>
    <property type="match status" value="1"/>
</dbReference>
<dbReference type="InterPro" id="IPR002305">
    <property type="entry name" value="aa-tRNA-synth_Ic"/>
</dbReference>
<name>A0A9E7PK63_9EURY</name>
<dbReference type="GO" id="GO:0004830">
    <property type="term" value="F:tryptophan-tRNA ligase activity"/>
    <property type="evidence" value="ECO:0007669"/>
    <property type="project" value="UniProtKB-EC"/>
</dbReference>
<keyword evidence="12" id="KW-1185">Reference proteome</keyword>
<dbReference type="GO" id="GO:0006436">
    <property type="term" value="P:tryptophanyl-tRNA aminoacylation"/>
    <property type="evidence" value="ECO:0007669"/>
    <property type="project" value="InterPro"/>
</dbReference>
<dbReference type="GeneID" id="74307865"/>
<dbReference type="Gene3D" id="1.10.240.10">
    <property type="entry name" value="Tyrosyl-Transfer RNA Synthetase"/>
    <property type="match status" value="1"/>
</dbReference>
<dbReference type="GO" id="GO:0005524">
    <property type="term" value="F:ATP binding"/>
    <property type="evidence" value="ECO:0007669"/>
    <property type="project" value="UniProtKB-KW"/>
</dbReference>
<accession>A0A9E7PK63</accession>
<dbReference type="AlphaFoldDB" id="A0A9E7PK63"/>
<dbReference type="EC" id="6.1.1.2" evidence="2"/>
<proteinExistence type="inferred from homology"/>
<organism evidence="11 12">
    <name type="scientific">Methanoplanus endosymbiosus</name>
    <dbReference type="NCBI Taxonomy" id="33865"/>
    <lineage>
        <taxon>Archaea</taxon>
        <taxon>Methanobacteriati</taxon>
        <taxon>Methanobacteriota</taxon>
        <taxon>Stenosarchaea group</taxon>
        <taxon>Methanomicrobia</taxon>
        <taxon>Methanomicrobiales</taxon>
        <taxon>Methanomicrobiaceae</taxon>
        <taxon>Methanoplanus</taxon>
    </lineage>
</organism>
<keyword evidence="6 10" id="KW-0067">ATP-binding</keyword>
<evidence type="ECO:0000256" key="7">
    <source>
        <dbReference type="ARBA" id="ARBA00022917"/>
    </source>
</evidence>
<dbReference type="FunFam" id="3.40.50.620:FF:000207">
    <property type="entry name" value="Tryptophan--tRNA ligase"/>
    <property type="match status" value="1"/>
</dbReference>
<keyword evidence="3" id="KW-0963">Cytoplasm</keyword>
<protein>
    <recommendedName>
        <fullName evidence="2">tryptophan--tRNA ligase</fullName>
        <ecNumber evidence="2">6.1.1.2</ecNumber>
    </recommendedName>
    <alternativeName>
        <fullName evidence="9">Tryptophanyl-tRNA synthetase</fullName>
    </alternativeName>
</protein>
<keyword evidence="7 10" id="KW-0648">Protein biosynthesis</keyword>
<evidence type="ECO:0000256" key="2">
    <source>
        <dbReference type="ARBA" id="ARBA00013161"/>
    </source>
</evidence>
<dbReference type="PRINTS" id="PR01039">
    <property type="entry name" value="TRNASYNTHTRP"/>
</dbReference>
<dbReference type="PANTHER" id="PTHR10055">
    <property type="entry name" value="TRYPTOPHANYL-TRNA SYNTHETASE"/>
    <property type="match status" value="1"/>
</dbReference>
<evidence type="ECO:0000256" key="10">
    <source>
        <dbReference type="RuleBase" id="RU363036"/>
    </source>
</evidence>
<dbReference type="KEGG" id="mend:L6E24_09145"/>
<evidence type="ECO:0000256" key="3">
    <source>
        <dbReference type="ARBA" id="ARBA00022490"/>
    </source>
</evidence>
<dbReference type="SUPFAM" id="SSF52374">
    <property type="entry name" value="Nucleotidylyl transferase"/>
    <property type="match status" value="1"/>
</dbReference>
<sequence>MQSEINPWSGNQNIETDKLFSEFGIERFDDVIDQVKDPAYFFRRKIVVGHRDYKNIAGAMAEKKPFNVMTGFMPSGHPHLGHLMVMKEVVWHIQRGGTGYISIADREAHAVRAISWDKCREYGKEYLNCLYALGFEGNTYYQSENNRLKDLAFECATKINFSDLSAIYGFSQDTALAHAMSVATQVADILYPQTDAGPAPTVVPVGIDQDPHIRLTRDIAYKLRMFLVEEREGHISVRSKNAPKEAMDDVEAAFSGCRRYEGHIDIKDVSAGEVERQVREIEINNGGFGFIAPSSTYHTFLQGLQGGKMSSSIPDSLFQFKEPEKSVKKKVMASLTGGRMTLEEQKKLGGEPEKCSVYLLNLFHMSENDEELKEMYRACKAGELMCGTCKKETFERVKEFLSDFNEKMDETEHLTGE</sequence>
<evidence type="ECO:0000313" key="12">
    <source>
        <dbReference type="Proteomes" id="UP001060368"/>
    </source>
</evidence>
<keyword evidence="5 10" id="KW-0547">Nucleotide-binding</keyword>
<evidence type="ECO:0000256" key="4">
    <source>
        <dbReference type="ARBA" id="ARBA00022598"/>
    </source>
</evidence>
<dbReference type="Pfam" id="PF00579">
    <property type="entry name" value="tRNA-synt_1b"/>
    <property type="match status" value="2"/>
</dbReference>
<evidence type="ECO:0000256" key="5">
    <source>
        <dbReference type="ARBA" id="ARBA00022741"/>
    </source>
</evidence>